<feature type="domain" description="TACO1/YebC-like N-terminal" evidence="8">
    <location>
        <begin position="5"/>
        <end position="77"/>
    </location>
</feature>
<evidence type="ECO:0000256" key="6">
    <source>
        <dbReference type="HAMAP-Rule" id="MF_00693"/>
    </source>
</evidence>
<keyword evidence="3 6" id="KW-0805">Transcription regulation</keyword>
<dbReference type="SUPFAM" id="SSF75625">
    <property type="entry name" value="YebC-like"/>
    <property type="match status" value="1"/>
</dbReference>
<dbReference type="Pfam" id="PF20772">
    <property type="entry name" value="TACO1_YebC_N"/>
    <property type="match status" value="1"/>
</dbReference>
<dbReference type="HAMAP" id="MF_00693">
    <property type="entry name" value="Transcrip_reg_TACO1"/>
    <property type="match status" value="1"/>
</dbReference>
<dbReference type="GO" id="GO:0006355">
    <property type="term" value="P:regulation of DNA-templated transcription"/>
    <property type="evidence" value="ECO:0007669"/>
    <property type="project" value="UniProtKB-UniRule"/>
</dbReference>
<feature type="domain" description="TACO1/YebC-like second and third" evidence="7">
    <location>
        <begin position="85"/>
        <end position="240"/>
    </location>
</feature>
<keyword evidence="2 6" id="KW-0963">Cytoplasm</keyword>
<evidence type="ECO:0000313" key="9">
    <source>
        <dbReference type="EMBL" id="OGG26985.1"/>
    </source>
</evidence>
<sequence length="244" mass="27287">MSGHSKWSKVKHQKNVTDAVKGKVFTKLTNAIIISVKQSGGNSDPNFNFKLRLAIDRARNMNMPKENIERALERGRGVSGIETIEEVIYEAFGSGGVGIIIEVATDNKQRTVAELKNILERGGGTLASSGSVKHFFQFVGFLEIDQSGKSEDELMEIVINLGAIDFEYRKDGGNIYSEPEMLHKVKEGIEKCGIKISTTELIYRPVNYVVIRSHPEGEKVISLIEKLKEIDDVHRVYTNYQISQ</sequence>
<dbReference type="Gene3D" id="3.30.70.980">
    <property type="match status" value="2"/>
</dbReference>
<organism evidence="9 10">
    <name type="scientific">Candidatus Gottesmanbacteria bacterium RIFCSPLOWO2_01_FULL_39_12b</name>
    <dbReference type="NCBI Taxonomy" id="1798388"/>
    <lineage>
        <taxon>Bacteria</taxon>
        <taxon>Candidatus Gottesmaniibacteriota</taxon>
    </lineage>
</organism>
<comment type="caution">
    <text evidence="9">The sequence shown here is derived from an EMBL/GenBank/DDBJ whole genome shotgun (WGS) entry which is preliminary data.</text>
</comment>
<proteinExistence type="inferred from homology"/>
<dbReference type="Pfam" id="PF01709">
    <property type="entry name" value="Transcrip_reg"/>
    <property type="match status" value="1"/>
</dbReference>
<evidence type="ECO:0000256" key="3">
    <source>
        <dbReference type="ARBA" id="ARBA00023015"/>
    </source>
</evidence>
<dbReference type="PANTHER" id="PTHR12532:SF6">
    <property type="entry name" value="TRANSCRIPTIONAL REGULATORY PROTEIN YEBC-RELATED"/>
    <property type="match status" value="1"/>
</dbReference>
<comment type="similarity">
    <text evidence="1 6">Belongs to the TACO1 family.</text>
</comment>
<evidence type="ECO:0000259" key="8">
    <source>
        <dbReference type="Pfam" id="PF20772"/>
    </source>
</evidence>
<dbReference type="NCBIfam" id="TIGR01033">
    <property type="entry name" value="YebC/PmpR family DNA-binding transcriptional regulator"/>
    <property type="match status" value="1"/>
</dbReference>
<dbReference type="NCBIfam" id="NF001030">
    <property type="entry name" value="PRK00110.1"/>
    <property type="match status" value="1"/>
</dbReference>
<evidence type="ECO:0000256" key="5">
    <source>
        <dbReference type="ARBA" id="ARBA00023163"/>
    </source>
</evidence>
<gene>
    <name evidence="9" type="ORF">A2960_02460</name>
</gene>
<keyword evidence="5 6" id="KW-0804">Transcription</keyword>
<dbReference type="NCBIfam" id="NF009044">
    <property type="entry name" value="PRK12378.1"/>
    <property type="match status" value="1"/>
</dbReference>
<name>A0A1F6AQM0_9BACT</name>
<evidence type="ECO:0000256" key="1">
    <source>
        <dbReference type="ARBA" id="ARBA00008724"/>
    </source>
</evidence>
<accession>A0A1F6AQM0</accession>
<evidence type="ECO:0000256" key="4">
    <source>
        <dbReference type="ARBA" id="ARBA00023125"/>
    </source>
</evidence>
<dbReference type="PANTHER" id="PTHR12532">
    <property type="entry name" value="TRANSLATIONAL ACTIVATOR OF CYTOCHROME C OXIDASE 1"/>
    <property type="match status" value="1"/>
</dbReference>
<dbReference type="EMBL" id="MFJR01000007">
    <property type="protein sequence ID" value="OGG26985.1"/>
    <property type="molecule type" value="Genomic_DNA"/>
</dbReference>
<comment type="subcellular location">
    <subcellularLocation>
        <location evidence="6">Cytoplasm</location>
    </subcellularLocation>
</comment>
<dbReference type="FunFam" id="1.10.10.200:FF:000002">
    <property type="entry name" value="Probable transcriptional regulatory protein CLM62_37755"/>
    <property type="match status" value="1"/>
</dbReference>
<dbReference type="InterPro" id="IPR029072">
    <property type="entry name" value="YebC-like"/>
</dbReference>
<reference evidence="9 10" key="1">
    <citation type="journal article" date="2016" name="Nat. Commun.">
        <title>Thousands of microbial genomes shed light on interconnected biogeochemical processes in an aquifer system.</title>
        <authorList>
            <person name="Anantharaman K."/>
            <person name="Brown C.T."/>
            <person name="Hug L.A."/>
            <person name="Sharon I."/>
            <person name="Castelle C.J."/>
            <person name="Probst A.J."/>
            <person name="Thomas B.C."/>
            <person name="Singh A."/>
            <person name="Wilkins M.J."/>
            <person name="Karaoz U."/>
            <person name="Brodie E.L."/>
            <person name="Williams K.H."/>
            <person name="Hubbard S.S."/>
            <person name="Banfield J.F."/>
        </authorList>
    </citation>
    <scope>NUCLEOTIDE SEQUENCE [LARGE SCALE GENOMIC DNA]</scope>
</reference>
<dbReference type="AlphaFoldDB" id="A0A1F6AQM0"/>
<dbReference type="GO" id="GO:0003677">
    <property type="term" value="F:DNA binding"/>
    <property type="evidence" value="ECO:0007669"/>
    <property type="project" value="UniProtKB-UniRule"/>
</dbReference>
<evidence type="ECO:0000313" key="10">
    <source>
        <dbReference type="Proteomes" id="UP000176609"/>
    </source>
</evidence>
<dbReference type="Gene3D" id="1.10.10.200">
    <property type="match status" value="1"/>
</dbReference>
<evidence type="ECO:0000259" key="7">
    <source>
        <dbReference type="Pfam" id="PF01709"/>
    </source>
</evidence>
<dbReference type="InterPro" id="IPR049083">
    <property type="entry name" value="TACO1_YebC_N"/>
</dbReference>
<dbReference type="InterPro" id="IPR048300">
    <property type="entry name" value="TACO1_YebC-like_2nd/3rd_dom"/>
</dbReference>
<dbReference type="InterPro" id="IPR002876">
    <property type="entry name" value="Transcrip_reg_TACO1-like"/>
</dbReference>
<dbReference type="GO" id="GO:0005829">
    <property type="term" value="C:cytosol"/>
    <property type="evidence" value="ECO:0007669"/>
    <property type="project" value="TreeGrafter"/>
</dbReference>
<protein>
    <recommendedName>
        <fullName evidence="6">Probable transcriptional regulatory protein A2960_02460</fullName>
    </recommendedName>
</protein>
<dbReference type="Proteomes" id="UP000176609">
    <property type="component" value="Unassembled WGS sequence"/>
</dbReference>
<keyword evidence="4 6" id="KW-0238">DNA-binding</keyword>
<dbReference type="InterPro" id="IPR017856">
    <property type="entry name" value="Integrase-like_N"/>
</dbReference>
<dbReference type="InterPro" id="IPR026564">
    <property type="entry name" value="Transcrip_reg_TACO1-like_dom3"/>
</dbReference>
<evidence type="ECO:0000256" key="2">
    <source>
        <dbReference type="ARBA" id="ARBA00022490"/>
    </source>
</evidence>